<feature type="compositionally biased region" description="Pro residues" evidence="1">
    <location>
        <begin position="308"/>
        <end position="320"/>
    </location>
</feature>
<feature type="compositionally biased region" description="Basic and acidic residues" evidence="1">
    <location>
        <begin position="146"/>
        <end position="158"/>
    </location>
</feature>
<dbReference type="GeneID" id="29990190"/>
<name>A0A2P4ZA31_9HYPO</name>
<feature type="compositionally biased region" description="Polar residues" evidence="1">
    <location>
        <begin position="486"/>
        <end position="504"/>
    </location>
</feature>
<feature type="region of interest" description="Disordered" evidence="1">
    <location>
        <begin position="1"/>
        <end position="181"/>
    </location>
</feature>
<dbReference type="RefSeq" id="XP_018656662.1">
    <property type="nucleotide sequence ID" value="XM_018810107.1"/>
</dbReference>
<feature type="compositionally biased region" description="Low complexity" evidence="1">
    <location>
        <begin position="266"/>
        <end position="275"/>
    </location>
</feature>
<evidence type="ECO:0000313" key="3">
    <source>
        <dbReference type="Proteomes" id="UP000054821"/>
    </source>
</evidence>
<feature type="compositionally biased region" description="Pro residues" evidence="1">
    <location>
        <begin position="160"/>
        <end position="170"/>
    </location>
</feature>
<feature type="compositionally biased region" description="Low complexity" evidence="1">
    <location>
        <begin position="476"/>
        <end position="485"/>
    </location>
</feature>
<feature type="compositionally biased region" description="Low complexity" evidence="1">
    <location>
        <begin position="564"/>
        <end position="584"/>
    </location>
</feature>
<dbReference type="Proteomes" id="UP000054821">
    <property type="component" value="Unassembled WGS sequence"/>
</dbReference>
<feature type="region of interest" description="Disordered" evidence="1">
    <location>
        <begin position="418"/>
        <end position="707"/>
    </location>
</feature>
<dbReference type="STRING" id="398673.A0A2P4ZA31"/>
<feature type="compositionally biased region" description="Pro residues" evidence="1">
    <location>
        <begin position="354"/>
        <end position="367"/>
    </location>
</feature>
<accession>A0A2P4ZA31</accession>
<feature type="region of interest" description="Disordered" evidence="1">
    <location>
        <begin position="197"/>
        <end position="399"/>
    </location>
</feature>
<proteinExistence type="predicted"/>
<evidence type="ECO:0000313" key="2">
    <source>
        <dbReference type="EMBL" id="PON21145.1"/>
    </source>
</evidence>
<feature type="compositionally biased region" description="Gly residues" evidence="1">
    <location>
        <begin position="697"/>
        <end position="707"/>
    </location>
</feature>
<feature type="compositionally biased region" description="Pro residues" evidence="1">
    <location>
        <begin position="673"/>
        <end position="691"/>
    </location>
</feature>
<feature type="compositionally biased region" description="Low complexity" evidence="1">
    <location>
        <begin position="515"/>
        <end position="530"/>
    </location>
</feature>
<comment type="caution">
    <text evidence="2">The sequence shown here is derived from an EMBL/GenBank/DDBJ whole genome shotgun (WGS) entry which is preliminary data.</text>
</comment>
<feature type="region of interest" description="Disordered" evidence="1">
    <location>
        <begin position="729"/>
        <end position="751"/>
    </location>
</feature>
<evidence type="ECO:0000256" key="1">
    <source>
        <dbReference type="SAM" id="MobiDB-lite"/>
    </source>
</evidence>
<feature type="compositionally biased region" description="Pro residues" evidence="1">
    <location>
        <begin position="374"/>
        <end position="398"/>
    </location>
</feature>
<feature type="compositionally biased region" description="Polar residues" evidence="1">
    <location>
        <begin position="617"/>
        <end position="637"/>
    </location>
</feature>
<feature type="compositionally biased region" description="Pro residues" evidence="1">
    <location>
        <begin position="552"/>
        <end position="563"/>
    </location>
</feature>
<dbReference type="EMBL" id="JPDN02000054">
    <property type="protein sequence ID" value="PON21145.1"/>
    <property type="molecule type" value="Genomic_DNA"/>
</dbReference>
<feature type="compositionally biased region" description="Pro residues" evidence="1">
    <location>
        <begin position="742"/>
        <end position="751"/>
    </location>
</feature>
<feature type="compositionally biased region" description="Low complexity" evidence="1">
    <location>
        <begin position="437"/>
        <end position="456"/>
    </location>
</feature>
<protein>
    <submittedName>
        <fullName evidence="2">Uncharacterized protein</fullName>
    </submittedName>
</protein>
<feature type="compositionally biased region" description="Basic and acidic residues" evidence="1">
    <location>
        <begin position="45"/>
        <end position="65"/>
    </location>
</feature>
<reference evidence="2 3" key="1">
    <citation type="journal article" date="2016" name="Genome Announc.">
        <title>Draft Whole-Genome Sequence of Trichoderma gamsii T6085, a Promising Biocontrol Agent of Fusarium Head Blight on Wheat.</title>
        <authorList>
            <person name="Baroncelli R."/>
            <person name="Zapparata A."/>
            <person name="Piaggeschi G."/>
            <person name="Sarrocco S."/>
            <person name="Vannacci G."/>
        </authorList>
    </citation>
    <scope>NUCLEOTIDE SEQUENCE [LARGE SCALE GENOMIC DNA]</scope>
    <source>
        <strain evidence="2 3">T6085</strain>
    </source>
</reference>
<keyword evidence="3" id="KW-1185">Reference proteome</keyword>
<dbReference type="AlphaFoldDB" id="A0A2P4ZA31"/>
<organism evidence="2 3">
    <name type="scientific">Trichoderma gamsii</name>
    <dbReference type="NCBI Taxonomy" id="398673"/>
    <lineage>
        <taxon>Eukaryota</taxon>
        <taxon>Fungi</taxon>
        <taxon>Dikarya</taxon>
        <taxon>Ascomycota</taxon>
        <taxon>Pezizomycotina</taxon>
        <taxon>Sordariomycetes</taxon>
        <taxon>Hypocreomycetidae</taxon>
        <taxon>Hypocreales</taxon>
        <taxon>Hypocreaceae</taxon>
        <taxon>Trichoderma</taxon>
    </lineage>
</organism>
<dbReference type="PRINTS" id="PR01217">
    <property type="entry name" value="PRICHEXTENSN"/>
</dbReference>
<sequence>MAHHHQHPPPSQFAGGEVFEMPADTVAPKTEPLPQANPWPFYLDQDVRTEARVDKKEEEGGEKGAGRNAKVTEQPLANPWAYFGPMTPDEEKSEEQDMGGREPAEQSVGGLGIKMEQLKMEEQRESEAKGEDAEDASLQPLPLHLGGHDKQGRDDEAPPHNAPPPVPTASPPAGTDYIAPLRLSRKQVPAFTVAPAFKPYLPPEESNNTTVAPLKVTHHQMASSEGPEGGSGALPYRPYRPPGYVTPPGSKADNVMGPAVMPIPRPASTSSSTPASAPPPLPLNAHDSLVTGPVAAQVAPALKTSSPLPSPNLAPPPPPQQQQVVEPSGSKETSLHGAAAPHRPYSPHITAGSHPPPAPSLPPPPAPASASPPAVAPIAPPPPPAYPAHPAPPAPAPHVPTVAVATAEPSVAAISTLYHAPPPVSHTTIAPPHRHSPSPSASSPVLGLPSSPSPALGYSLNSSPTPGHQAYMTPHSAPASALPSPNMTTYPFQPIGQSQPQNMYPSSSPPPPTGSPGHPASMYYPPAQQYTPPPPTSSYDIPQRTYASSADIPPPQPPRPPQYQQPSPGAYQPQASPQSPSPYSFPDAQRPDTQPPYAQSSMYNLPYGPAVAPHQHQYPTQPTYATPNSEGPSSPNPQDLYAAPPLPPRPATATGWGAQSQVVTGFTPHVVAYPPPPKRVFDPPPAAPAGPPRKSSGGMGMGMGIGSGKLFSSSSALKWIDKRGKGLENRLDSVLGSQSASKPPPQPPRPT</sequence>
<feature type="compositionally biased region" description="Basic and acidic residues" evidence="1">
    <location>
        <begin position="116"/>
        <end position="131"/>
    </location>
</feature>
<gene>
    <name evidence="2" type="ORF">TGAM01_v209993</name>
</gene>